<sequence length="112" mass="12327">MGRGRGRPKKNKVLSPSILTTLLQQSVRNLDSEGGSHVGMKSNSVISCDEKKETIDFKSPESNAMKNDLEKETLEEQSPKLWIDIISGNRMPSNGATIEFVAPNLIEGEIEV</sequence>
<dbReference type="Proteomes" id="UP001058974">
    <property type="component" value="Chromosome 1"/>
</dbReference>
<comment type="caution">
    <text evidence="2">The sequence shown here is derived from an EMBL/GenBank/DDBJ whole genome shotgun (WGS) entry which is preliminary data.</text>
</comment>
<dbReference type="EMBL" id="JAMSHJ010000001">
    <property type="protein sequence ID" value="KAI5448720.1"/>
    <property type="molecule type" value="Genomic_DNA"/>
</dbReference>
<protein>
    <submittedName>
        <fullName evidence="2">Uncharacterized protein</fullName>
    </submittedName>
</protein>
<dbReference type="AlphaFoldDB" id="A0A9D5BS35"/>
<gene>
    <name evidence="2" type="ORF">KIW84_015928</name>
</gene>
<evidence type="ECO:0000256" key="1">
    <source>
        <dbReference type="SAM" id="MobiDB-lite"/>
    </source>
</evidence>
<reference evidence="2 3" key="1">
    <citation type="journal article" date="2022" name="Nat. Genet.">
        <title>Improved pea reference genome and pan-genome highlight genomic features and evolutionary characteristics.</title>
        <authorList>
            <person name="Yang T."/>
            <person name="Liu R."/>
            <person name="Luo Y."/>
            <person name="Hu S."/>
            <person name="Wang D."/>
            <person name="Wang C."/>
            <person name="Pandey M.K."/>
            <person name="Ge S."/>
            <person name="Xu Q."/>
            <person name="Li N."/>
            <person name="Li G."/>
            <person name="Huang Y."/>
            <person name="Saxena R.K."/>
            <person name="Ji Y."/>
            <person name="Li M."/>
            <person name="Yan X."/>
            <person name="He Y."/>
            <person name="Liu Y."/>
            <person name="Wang X."/>
            <person name="Xiang C."/>
            <person name="Varshney R.K."/>
            <person name="Ding H."/>
            <person name="Gao S."/>
            <person name="Zong X."/>
        </authorList>
    </citation>
    <scope>NUCLEOTIDE SEQUENCE [LARGE SCALE GENOMIC DNA]</scope>
    <source>
        <strain evidence="2 3">cv. Zhongwan 6</strain>
    </source>
</reference>
<keyword evidence="3" id="KW-1185">Reference proteome</keyword>
<dbReference type="Gramene" id="Psat01G0592800-T1">
    <property type="protein sequence ID" value="KAI5448720.1"/>
    <property type="gene ID" value="KIW84_015928"/>
</dbReference>
<organism evidence="2 3">
    <name type="scientific">Pisum sativum</name>
    <name type="common">Garden pea</name>
    <name type="synonym">Lathyrus oleraceus</name>
    <dbReference type="NCBI Taxonomy" id="3888"/>
    <lineage>
        <taxon>Eukaryota</taxon>
        <taxon>Viridiplantae</taxon>
        <taxon>Streptophyta</taxon>
        <taxon>Embryophyta</taxon>
        <taxon>Tracheophyta</taxon>
        <taxon>Spermatophyta</taxon>
        <taxon>Magnoliopsida</taxon>
        <taxon>eudicotyledons</taxon>
        <taxon>Gunneridae</taxon>
        <taxon>Pentapetalae</taxon>
        <taxon>rosids</taxon>
        <taxon>fabids</taxon>
        <taxon>Fabales</taxon>
        <taxon>Fabaceae</taxon>
        <taxon>Papilionoideae</taxon>
        <taxon>50 kb inversion clade</taxon>
        <taxon>NPAAA clade</taxon>
        <taxon>Hologalegina</taxon>
        <taxon>IRL clade</taxon>
        <taxon>Fabeae</taxon>
        <taxon>Lathyrus</taxon>
    </lineage>
</organism>
<accession>A0A9D5BS35</accession>
<evidence type="ECO:0000313" key="3">
    <source>
        <dbReference type="Proteomes" id="UP001058974"/>
    </source>
</evidence>
<proteinExistence type="predicted"/>
<feature type="region of interest" description="Disordered" evidence="1">
    <location>
        <begin position="52"/>
        <end position="72"/>
    </location>
</feature>
<evidence type="ECO:0000313" key="2">
    <source>
        <dbReference type="EMBL" id="KAI5448720.1"/>
    </source>
</evidence>
<name>A0A9D5BS35_PEA</name>